<dbReference type="PANTHER" id="PTHR35333:SF3">
    <property type="entry name" value="BETA-LACTAMASE-TYPE TRANSPEPTIDASE FOLD CONTAINING PROTEIN"/>
    <property type="match status" value="1"/>
</dbReference>
<dbReference type="GO" id="GO:0030655">
    <property type="term" value="P:beta-lactam antibiotic catabolic process"/>
    <property type="evidence" value="ECO:0007669"/>
    <property type="project" value="InterPro"/>
</dbReference>
<dbReference type="Proteomes" id="UP000178764">
    <property type="component" value="Unassembled WGS sequence"/>
</dbReference>
<sequence length="333" mass="38362">MKHLNEDSPQKNSKSTLYLVLLIIAVSILLLTYIFYIPSIKNKIYNFSNQHPLINPSASLIDKKNLLVNFQPLRESLTQKYAKRDDYLVSLYFEYLPTGANISINKDDEIWPASLIKIPVAMAVMKKIENQEWKLKNELVILDEDKSSEFGNLYKEPAGTTMTIEEFLKESLVNSDNTAHFVLLRNIENDELEDVYVHLGLDDIISALKKSPDEESLDNRITAKRYSVFFRSLYNSTYLTPEYSQKFLEILREAPKEYLSSGLPDDTIFVHKTGIRTDEAVYTDAGIIYIPNRPYLLTVMIQKKDKTSAPKEEINNLFKDISGEIYDYVSKAK</sequence>
<comment type="caution">
    <text evidence="3">The sequence shown here is derived from an EMBL/GenBank/DDBJ whole genome shotgun (WGS) entry which is preliminary data.</text>
</comment>
<dbReference type="Gene3D" id="3.40.710.10">
    <property type="entry name" value="DD-peptidase/beta-lactamase superfamily"/>
    <property type="match status" value="1"/>
</dbReference>
<protein>
    <recommendedName>
        <fullName evidence="2">Beta-lactamase class A catalytic domain-containing protein</fullName>
    </recommendedName>
</protein>
<keyword evidence="1" id="KW-1133">Transmembrane helix</keyword>
<dbReference type="InterPro" id="IPR000871">
    <property type="entry name" value="Beta-lactam_class-A"/>
</dbReference>
<dbReference type="AlphaFoldDB" id="A0A1F5DMM0"/>
<evidence type="ECO:0000313" key="4">
    <source>
        <dbReference type="Proteomes" id="UP000178764"/>
    </source>
</evidence>
<dbReference type="Pfam" id="PF13354">
    <property type="entry name" value="Beta-lactamase2"/>
    <property type="match status" value="1"/>
</dbReference>
<dbReference type="InterPro" id="IPR012338">
    <property type="entry name" value="Beta-lactam/transpept-like"/>
</dbReference>
<feature type="domain" description="Beta-lactamase class A catalytic" evidence="2">
    <location>
        <begin position="90"/>
        <end position="300"/>
    </location>
</feature>
<accession>A0A1F5DMM0</accession>
<dbReference type="EMBL" id="MEZT01000022">
    <property type="protein sequence ID" value="OGD56355.1"/>
    <property type="molecule type" value="Genomic_DNA"/>
</dbReference>
<feature type="transmembrane region" description="Helical" evidence="1">
    <location>
        <begin position="16"/>
        <end position="36"/>
    </location>
</feature>
<dbReference type="InterPro" id="IPR045155">
    <property type="entry name" value="Beta-lactam_cat"/>
</dbReference>
<dbReference type="PANTHER" id="PTHR35333">
    <property type="entry name" value="BETA-LACTAMASE"/>
    <property type="match status" value="1"/>
</dbReference>
<keyword evidence="1" id="KW-0472">Membrane</keyword>
<proteinExistence type="predicted"/>
<evidence type="ECO:0000259" key="2">
    <source>
        <dbReference type="Pfam" id="PF13354"/>
    </source>
</evidence>
<dbReference type="SUPFAM" id="SSF56601">
    <property type="entry name" value="beta-lactamase/transpeptidase-like"/>
    <property type="match status" value="1"/>
</dbReference>
<keyword evidence="1" id="KW-0812">Transmembrane</keyword>
<name>A0A1F5DMM0_9BACT</name>
<organism evidence="3 4">
    <name type="scientific">Candidatus Berkelbacteria bacterium RBG_13_40_8</name>
    <dbReference type="NCBI Taxonomy" id="1797467"/>
    <lineage>
        <taxon>Bacteria</taxon>
        <taxon>Candidatus Berkelbacteria</taxon>
    </lineage>
</organism>
<gene>
    <name evidence="3" type="ORF">A2V71_01410</name>
</gene>
<evidence type="ECO:0000256" key="1">
    <source>
        <dbReference type="SAM" id="Phobius"/>
    </source>
</evidence>
<reference evidence="3 4" key="1">
    <citation type="journal article" date="2016" name="Nat. Commun.">
        <title>Thousands of microbial genomes shed light on interconnected biogeochemical processes in an aquifer system.</title>
        <authorList>
            <person name="Anantharaman K."/>
            <person name="Brown C.T."/>
            <person name="Hug L.A."/>
            <person name="Sharon I."/>
            <person name="Castelle C.J."/>
            <person name="Probst A.J."/>
            <person name="Thomas B.C."/>
            <person name="Singh A."/>
            <person name="Wilkins M.J."/>
            <person name="Karaoz U."/>
            <person name="Brodie E.L."/>
            <person name="Williams K.H."/>
            <person name="Hubbard S.S."/>
            <person name="Banfield J.F."/>
        </authorList>
    </citation>
    <scope>NUCLEOTIDE SEQUENCE [LARGE SCALE GENOMIC DNA]</scope>
</reference>
<evidence type="ECO:0000313" key="3">
    <source>
        <dbReference type="EMBL" id="OGD56355.1"/>
    </source>
</evidence>
<dbReference type="GO" id="GO:0008800">
    <property type="term" value="F:beta-lactamase activity"/>
    <property type="evidence" value="ECO:0007669"/>
    <property type="project" value="InterPro"/>
</dbReference>
<dbReference type="GO" id="GO:0046677">
    <property type="term" value="P:response to antibiotic"/>
    <property type="evidence" value="ECO:0007669"/>
    <property type="project" value="InterPro"/>
</dbReference>